<evidence type="ECO:0000313" key="1">
    <source>
        <dbReference type="EMBL" id="MFD1672105.1"/>
    </source>
</evidence>
<sequence length="271" mass="29624">MYKLIVCDLDETLLNDAGVLTAGNITAIKAAMAKGVYFVPNSGRSYTSFQDNLADLGLKNKADTYSISYNGGLIIENKDNRPLAQHTLDFETAKAVFELALASGGSVHLYTADHGYLCQPSQWDLAYLKQRGVHFEILENPNFEDFRDALIMKVIVAFPKMADRQALKDKVLTQVKTPLTATFSSDRYIEFNAAEADKGRATLELAEKLGLTAEQVIAVGDNSNDLAMIQAAGLGVCMANGLDGVKAQAQYVTQSDNNQDALKEIIERFIL</sequence>
<comment type="caution">
    <text evidence="1">The sequence shown here is derived from an EMBL/GenBank/DDBJ whole genome shotgun (WGS) entry which is preliminary data.</text>
</comment>
<dbReference type="RefSeq" id="WP_125715526.1">
    <property type="nucleotide sequence ID" value="NZ_JBHTOP010000022.1"/>
</dbReference>
<dbReference type="InterPro" id="IPR000150">
    <property type="entry name" value="Cof"/>
</dbReference>
<evidence type="ECO:0000313" key="2">
    <source>
        <dbReference type="Proteomes" id="UP001597267"/>
    </source>
</evidence>
<gene>
    <name evidence="1" type="ORF">ACFQ5M_08355</name>
</gene>
<proteinExistence type="predicted"/>
<accession>A0ABW4J841</accession>
<dbReference type="InterPro" id="IPR036412">
    <property type="entry name" value="HAD-like_sf"/>
</dbReference>
<dbReference type="SUPFAM" id="SSF56784">
    <property type="entry name" value="HAD-like"/>
    <property type="match status" value="1"/>
</dbReference>
<protein>
    <submittedName>
        <fullName evidence="1">Cof-type HAD-IIB family hydrolase</fullName>
        <ecNumber evidence="1">3.1.3.-</ecNumber>
    </submittedName>
</protein>
<dbReference type="InterPro" id="IPR023214">
    <property type="entry name" value="HAD_sf"/>
</dbReference>
<dbReference type="Proteomes" id="UP001597267">
    <property type="component" value="Unassembled WGS sequence"/>
</dbReference>
<organism evidence="1 2">
    <name type="scientific">Agrilactobacillus yilanensis</name>
    <dbReference type="NCBI Taxonomy" id="2485997"/>
    <lineage>
        <taxon>Bacteria</taxon>
        <taxon>Bacillati</taxon>
        <taxon>Bacillota</taxon>
        <taxon>Bacilli</taxon>
        <taxon>Lactobacillales</taxon>
        <taxon>Lactobacillaceae</taxon>
        <taxon>Agrilactobacillus</taxon>
    </lineage>
</organism>
<dbReference type="PANTHER" id="PTHR10000:SF8">
    <property type="entry name" value="HAD SUPERFAMILY HYDROLASE-LIKE, TYPE 3"/>
    <property type="match status" value="1"/>
</dbReference>
<dbReference type="NCBIfam" id="TIGR01484">
    <property type="entry name" value="HAD-SF-IIB"/>
    <property type="match status" value="1"/>
</dbReference>
<dbReference type="NCBIfam" id="TIGR00099">
    <property type="entry name" value="Cof-subfamily"/>
    <property type="match status" value="1"/>
</dbReference>
<dbReference type="CDD" id="cd07516">
    <property type="entry name" value="HAD_Pase"/>
    <property type="match status" value="1"/>
</dbReference>
<keyword evidence="2" id="KW-1185">Reference proteome</keyword>
<dbReference type="SFLD" id="SFLDG01140">
    <property type="entry name" value="C2.B:_Phosphomannomutase_and_P"/>
    <property type="match status" value="1"/>
</dbReference>
<reference evidence="2" key="1">
    <citation type="journal article" date="2019" name="Int. J. Syst. Evol. Microbiol.">
        <title>The Global Catalogue of Microorganisms (GCM) 10K type strain sequencing project: providing services to taxonomists for standard genome sequencing and annotation.</title>
        <authorList>
            <consortium name="The Broad Institute Genomics Platform"/>
            <consortium name="The Broad Institute Genome Sequencing Center for Infectious Disease"/>
            <person name="Wu L."/>
            <person name="Ma J."/>
        </authorList>
    </citation>
    <scope>NUCLEOTIDE SEQUENCE [LARGE SCALE GENOMIC DNA]</scope>
    <source>
        <strain evidence="2">CCM 8896</strain>
    </source>
</reference>
<dbReference type="PANTHER" id="PTHR10000">
    <property type="entry name" value="PHOSPHOSERINE PHOSPHATASE"/>
    <property type="match status" value="1"/>
</dbReference>
<dbReference type="EC" id="3.1.3.-" evidence="1"/>
<dbReference type="EMBL" id="JBHTOP010000022">
    <property type="protein sequence ID" value="MFD1672105.1"/>
    <property type="molecule type" value="Genomic_DNA"/>
</dbReference>
<dbReference type="Gene3D" id="3.30.1240.10">
    <property type="match status" value="1"/>
</dbReference>
<dbReference type="InterPro" id="IPR006379">
    <property type="entry name" value="HAD-SF_hydro_IIB"/>
</dbReference>
<dbReference type="PROSITE" id="PS01229">
    <property type="entry name" value="COF_2"/>
    <property type="match status" value="1"/>
</dbReference>
<dbReference type="GO" id="GO:0016787">
    <property type="term" value="F:hydrolase activity"/>
    <property type="evidence" value="ECO:0007669"/>
    <property type="project" value="UniProtKB-KW"/>
</dbReference>
<name>A0ABW4J841_9LACO</name>
<dbReference type="Gene3D" id="3.40.50.1000">
    <property type="entry name" value="HAD superfamily/HAD-like"/>
    <property type="match status" value="1"/>
</dbReference>
<keyword evidence="1" id="KW-0378">Hydrolase</keyword>
<dbReference type="SFLD" id="SFLDS00003">
    <property type="entry name" value="Haloacid_Dehalogenase"/>
    <property type="match status" value="1"/>
</dbReference>
<dbReference type="Pfam" id="PF08282">
    <property type="entry name" value="Hydrolase_3"/>
    <property type="match status" value="1"/>
</dbReference>